<reference evidence="2 3" key="1">
    <citation type="submission" date="2017-07" db="EMBL/GenBank/DDBJ databases">
        <title>A draft genome sequence of Komagataeibacter swingsii LMG 22125.</title>
        <authorList>
            <person name="Skraban J."/>
            <person name="Cleenwerck I."/>
            <person name="Vandamme P."/>
            <person name="Trcek J."/>
        </authorList>
    </citation>
    <scope>NUCLEOTIDE SEQUENCE [LARGE SCALE GENOMIC DNA]</scope>
    <source>
        <strain evidence="2 3">LMG 22125</strain>
    </source>
</reference>
<keyword evidence="3" id="KW-1185">Reference proteome</keyword>
<feature type="transmembrane region" description="Helical" evidence="1">
    <location>
        <begin position="30"/>
        <end position="51"/>
    </location>
</feature>
<evidence type="ECO:0000256" key="1">
    <source>
        <dbReference type="SAM" id="Phobius"/>
    </source>
</evidence>
<evidence type="ECO:0000313" key="3">
    <source>
        <dbReference type="Proteomes" id="UP000247371"/>
    </source>
</evidence>
<protein>
    <submittedName>
        <fullName evidence="2">Uncharacterized protein</fullName>
    </submittedName>
</protein>
<keyword evidence="1" id="KW-1133">Transmembrane helix</keyword>
<feature type="transmembrane region" description="Helical" evidence="1">
    <location>
        <begin position="7"/>
        <end position="24"/>
    </location>
</feature>
<sequence length="123" mass="13910">MAPMGRGAFITLWVVQALVFWHGMDVIRHFVDGAGPVIYIVMIGLDIWLLWRAGSIRRGCAAMLYGMFMRRAAPRPIAILAHKRLFENNPLIKNNKSFWVLPFFQKGGVLSKLLQKASPKTSL</sequence>
<organism evidence="2 3">
    <name type="scientific">Komagataeibacter swingsii</name>
    <dbReference type="NCBI Taxonomy" id="215220"/>
    <lineage>
        <taxon>Bacteria</taxon>
        <taxon>Pseudomonadati</taxon>
        <taxon>Pseudomonadota</taxon>
        <taxon>Alphaproteobacteria</taxon>
        <taxon>Acetobacterales</taxon>
        <taxon>Acetobacteraceae</taxon>
        <taxon>Komagataeibacter</taxon>
    </lineage>
</organism>
<keyword evidence="1" id="KW-0812">Transmembrane</keyword>
<proteinExistence type="predicted"/>
<dbReference type="EMBL" id="NKUB01000003">
    <property type="protein sequence ID" value="PYD70577.1"/>
    <property type="molecule type" value="Genomic_DNA"/>
</dbReference>
<evidence type="ECO:0000313" key="2">
    <source>
        <dbReference type="EMBL" id="PYD70577.1"/>
    </source>
</evidence>
<accession>A0A2V4R3U8</accession>
<keyword evidence="1" id="KW-0472">Membrane</keyword>
<dbReference type="RefSeq" id="WP_244191780.1">
    <property type="nucleotide sequence ID" value="NZ_NKUB01000003.1"/>
</dbReference>
<comment type="caution">
    <text evidence="2">The sequence shown here is derived from an EMBL/GenBank/DDBJ whole genome shotgun (WGS) entry which is preliminary data.</text>
</comment>
<dbReference type="Proteomes" id="UP000247371">
    <property type="component" value="Unassembled WGS sequence"/>
</dbReference>
<gene>
    <name evidence="2" type="ORF">CFR76_04270</name>
</gene>
<name>A0A2V4R3U8_9PROT</name>
<dbReference type="AlphaFoldDB" id="A0A2V4R3U8"/>